<sequence length="500" mass="55261">MLEDMIPSLVNVPILGYVAKQEDGEKDFRGHEKKVVIEDNSITVKFMTSAYGFIPEENNAHFEITGGKEWLVADGVLWTRFTDAMSIFDQANGSKAQSMEISNADGYQDDRGRMVFTKAEFTGLCILGDDTPPAMKGSTISTIFSQGDNLKSMFEEMIAEYSAEKGVNELPTKKKDKDETTSAAEPKVKEQEPAKVPAESKEKATSDSAEIKAASTSADSGEEKAAQPADKGKSSAEPAGAGPEAEDHEEETAEMACGTGSKKKKKTFKKEDSKGEDPEKDEEPAPTDGSDDKSDEEPSEDDKKKSSKTQFELNLSDRERKFIYAAEANLFPQGNGYVMPVDIYEDYGVVNFVDKNESAYIRFNYTVGADDSIQLSDKTEVFPRYLTAAEVKKVEDDRNMAAELQKQIDELQAYKNGIEMSKKSEILEGARDSIENEQYQAIKAQFEMLTPEEVEKEVAFAIYKNGATFQKTTKSSGIKTVDFNVKTDYGYGSANALFHK</sequence>
<dbReference type="PATRIC" id="fig|1423760.3.peg.1171"/>
<organism evidence="3 4">
    <name type="scientific">Limosilactobacillus ingluviei DSM 15946</name>
    <dbReference type="NCBI Taxonomy" id="1423760"/>
    <lineage>
        <taxon>Bacteria</taxon>
        <taxon>Bacillati</taxon>
        <taxon>Bacillota</taxon>
        <taxon>Bacilli</taxon>
        <taxon>Lactobacillales</taxon>
        <taxon>Lactobacillaceae</taxon>
        <taxon>Limosilactobacillus</taxon>
    </lineage>
</organism>
<dbReference type="Proteomes" id="UP000050816">
    <property type="component" value="Unassembled WGS sequence"/>
</dbReference>
<keyword evidence="1" id="KW-0175">Coiled coil</keyword>
<evidence type="ECO:0000256" key="1">
    <source>
        <dbReference type="SAM" id="Coils"/>
    </source>
</evidence>
<feature type="region of interest" description="Disordered" evidence="2">
    <location>
        <begin position="169"/>
        <end position="312"/>
    </location>
</feature>
<evidence type="ECO:0000256" key="2">
    <source>
        <dbReference type="SAM" id="MobiDB-lite"/>
    </source>
</evidence>
<feature type="compositionally biased region" description="Basic and acidic residues" evidence="2">
    <location>
        <begin position="169"/>
        <end position="205"/>
    </location>
</feature>
<reference evidence="3 4" key="1">
    <citation type="journal article" date="2015" name="Genome Announc.">
        <title>Expanding the biotechnology potential of lactobacilli through comparative genomics of 213 strains and associated genera.</title>
        <authorList>
            <person name="Sun Z."/>
            <person name="Harris H.M."/>
            <person name="McCann A."/>
            <person name="Guo C."/>
            <person name="Argimon S."/>
            <person name="Zhang W."/>
            <person name="Yang X."/>
            <person name="Jeffery I.B."/>
            <person name="Cooney J.C."/>
            <person name="Kagawa T.F."/>
            <person name="Liu W."/>
            <person name="Song Y."/>
            <person name="Salvetti E."/>
            <person name="Wrobel A."/>
            <person name="Rasinkangas P."/>
            <person name="Parkhill J."/>
            <person name="Rea M.C."/>
            <person name="O'Sullivan O."/>
            <person name="Ritari J."/>
            <person name="Douillard F.P."/>
            <person name="Paul Ross R."/>
            <person name="Yang R."/>
            <person name="Briner A.E."/>
            <person name="Felis G.E."/>
            <person name="de Vos W.M."/>
            <person name="Barrangou R."/>
            <person name="Klaenhammer T.R."/>
            <person name="Caufield P.W."/>
            <person name="Cui Y."/>
            <person name="Zhang H."/>
            <person name="O'Toole P.W."/>
        </authorList>
    </citation>
    <scope>NUCLEOTIDE SEQUENCE [LARGE SCALE GENOMIC DNA]</scope>
    <source>
        <strain evidence="3 4">DSM 15946</strain>
    </source>
</reference>
<evidence type="ECO:0000313" key="4">
    <source>
        <dbReference type="Proteomes" id="UP000050816"/>
    </source>
</evidence>
<evidence type="ECO:0000313" key="3">
    <source>
        <dbReference type="EMBL" id="KRL91684.1"/>
    </source>
</evidence>
<proteinExistence type="predicted"/>
<name>A0A0R1UFM2_9LACO</name>
<accession>A0A0R1UFM2</accession>
<comment type="caution">
    <text evidence="3">The sequence shown here is derived from an EMBL/GenBank/DDBJ whole genome shotgun (WGS) entry which is preliminary data.</text>
</comment>
<feature type="compositionally biased region" description="Basic and acidic residues" evidence="2">
    <location>
        <begin position="221"/>
        <end position="234"/>
    </location>
</feature>
<protein>
    <submittedName>
        <fullName evidence="3">Uncharacterized protein</fullName>
    </submittedName>
</protein>
<feature type="compositionally biased region" description="Acidic residues" evidence="2">
    <location>
        <begin position="244"/>
        <end position="253"/>
    </location>
</feature>
<feature type="coiled-coil region" evidence="1">
    <location>
        <begin position="394"/>
        <end position="421"/>
    </location>
</feature>
<gene>
    <name evidence="3" type="ORF">FC43_GL001106</name>
</gene>
<dbReference type="AlphaFoldDB" id="A0A0R1UFM2"/>
<dbReference type="EMBL" id="AZFK01000018">
    <property type="protein sequence ID" value="KRL91684.1"/>
    <property type="molecule type" value="Genomic_DNA"/>
</dbReference>